<keyword evidence="2" id="KW-0378">Hydrolase</keyword>
<gene>
    <name evidence="2" type="ORF">SAMN04488096_10728</name>
</gene>
<proteinExistence type="predicted"/>
<dbReference type="InterPro" id="IPR018712">
    <property type="entry name" value="Tle1-like_cat"/>
</dbReference>
<dbReference type="OrthoDB" id="4378831at2"/>
<reference evidence="2 3" key="1">
    <citation type="submission" date="2016-11" db="EMBL/GenBank/DDBJ databases">
        <authorList>
            <person name="Jaros S."/>
            <person name="Januszkiewicz K."/>
            <person name="Wedrychowicz H."/>
        </authorList>
    </citation>
    <scope>NUCLEOTIDE SEQUENCE [LARGE SCALE GENOMIC DNA]</scope>
    <source>
        <strain evidence="2 3">DSM 21425</strain>
    </source>
</reference>
<dbReference type="EMBL" id="FQYY01000007">
    <property type="protein sequence ID" value="SHJ02837.1"/>
    <property type="molecule type" value="Genomic_DNA"/>
</dbReference>
<dbReference type="PANTHER" id="PTHR33840:SF1">
    <property type="entry name" value="TLE1 PHOSPHOLIPASE DOMAIN-CONTAINING PROTEIN"/>
    <property type="match status" value="1"/>
</dbReference>
<dbReference type="GO" id="GO:0016787">
    <property type="term" value="F:hydrolase activity"/>
    <property type="evidence" value="ECO:0007669"/>
    <property type="project" value="UniProtKB-KW"/>
</dbReference>
<dbReference type="RefSeq" id="WP_073151863.1">
    <property type="nucleotide sequence ID" value="NZ_FQYY01000007.1"/>
</dbReference>
<evidence type="ECO:0000313" key="3">
    <source>
        <dbReference type="Proteomes" id="UP000184225"/>
    </source>
</evidence>
<organism evidence="2 3">
    <name type="scientific">Mesonia phycicola</name>
    <dbReference type="NCBI Taxonomy" id="579105"/>
    <lineage>
        <taxon>Bacteria</taxon>
        <taxon>Pseudomonadati</taxon>
        <taxon>Bacteroidota</taxon>
        <taxon>Flavobacteriia</taxon>
        <taxon>Flavobacteriales</taxon>
        <taxon>Flavobacteriaceae</taxon>
        <taxon>Mesonia</taxon>
    </lineage>
</organism>
<accession>A0A1M6FYY4</accession>
<name>A0A1M6FYY4_9FLAO</name>
<keyword evidence="3" id="KW-1185">Reference proteome</keyword>
<sequence length="479" mass="53970">MPIDLTSSPTGAENTKSFLDEIDVQTAPTFVEESSHEDFEESESKNVMVGVFIDGTWNNRNNTDARLEYEKADDDPSKNFELAARYINDDVASFENYYSNIARMEPYYENLNTEKLITFKLYIEGIGTENFEDDSTIGGGFGTGSTGILAKVEKACEQIVNLTKKKEVENINTLTIDVFGFSRGAAAARNLVHEVSKPFQAEKVVYNYNRSGSARKTIIPEKPRHGHLGSELKKNGIPLRMLIIRFVGIYDTVSSHGAGVVFSYDNDTEALGLDAIRKAQFTLHLTAADEHRKNFSLTNIQSALQSGRGKEFSLPGVHGDLGGSYNDKEEEKRRFSYNDRDFVINQGWYSPEQLEVVQWDQDGMGASVIEGTRTLSNTYTHIPLSIMASFTTQKNLPLKAEQLKSAYAIPSALTAIKNRIDEYVFNNGNPLDFENEEDKLLLIPVRRDYLHFSAQFASLTMGPRRKFWSRERYRKIITG</sequence>
<evidence type="ECO:0000259" key="1">
    <source>
        <dbReference type="Pfam" id="PF09994"/>
    </source>
</evidence>
<dbReference type="PANTHER" id="PTHR33840">
    <property type="match status" value="1"/>
</dbReference>
<protein>
    <submittedName>
        <fullName evidence="2">Uncharacterized alpha/beta hydrolase domain</fullName>
    </submittedName>
</protein>
<dbReference type="Pfam" id="PF09994">
    <property type="entry name" value="T6SS_Tle1-like_cat"/>
    <property type="match status" value="1"/>
</dbReference>
<dbReference type="STRING" id="579105.SAMN04488096_10728"/>
<dbReference type="Proteomes" id="UP000184225">
    <property type="component" value="Unassembled WGS sequence"/>
</dbReference>
<dbReference type="AlphaFoldDB" id="A0A1M6FYY4"/>
<evidence type="ECO:0000313" key="2">
    <source>
        <dbReference type="EMBL" id="SHJ02837.1"/>
    </source>
</evidence>
<feature type="domain" description="T6SS Phospholipase effector Tle1-like catalytic" evidence="1">
    <location>
        <begin position="51"/>
        <end position="331"/>
    </location>
</feature>